<dbReference type="PANTHER" id="PTHR10414:SF41">
    <property type="entry name" value="CHOLINE_ETHANOLAMINEPHOSPHOTRANSFERASE 1-LIKE"/>
    <property type="match status" value="1"/>
</dbReference>
<comment type="catalytic activity">
    <reaction evidence="14">
        <text>CDP-choline + a 1,2-diacyl-sn-glycerol = a 1,2-diacyl-sn-glycero-3-phosphocholine + CMP + H(+)</text>
        <dbReference type="Rhea" id="RHEA:32939"/>
        <dbReference type="ChEBI" id="CHEBI:15378"/>
        <dbReference type="ChEBI" id="CHEBI:17815"/>
        <dbReference type="ChEBI" id="CHEBI:57643"/>
        <dbReference type="ChEBI" id="CHEBI:58779"/>
        <dbReference type="ChEBI" id="CHEBI:60377"/>
        <dbReference type="EC" id="2.7.8.2"/>
    </reaction>
    <physiologicalReaction direction="left-to-right" evidence="14">
        <dbReference type="Rhea" id="RHEA:32940"/>
    </physiologicalReaction>
</comment>
<dbReference type="InterPro" id="IPR043130">
    <property type="entry name" value="CDP-OH_PTrfase_TM_dom"/>
</dbReference>
<comment type="catalytic activity">
    <reaction evidence="9">
        <text>1-hexadecanoyl-2-(4Z,7Z,10Z,13Z,16Z,19Z-docosahexaenoyl)-sn-glycerol + CDP-choline = 1-hexadecanoyl-2-(4Z,7Z,10Z,13Z,16Z,19Z-docosahexaenoyl)-sn-glycero-3-phosphocholine + CMP + H(+)</text>
        <dbReference type="Rhea" id="RHEA:54332"/>
        <dbReference type="ChEBI" id="CHEBI:15378"/>
        <dbReference type="ChEBI" id="CHEBI:58779"/>
        <dbReference type="ChEBI" id="CHEBI:60377"/>
        <dbReference type="ChEBI" id="CHEBI:74963"/>
        <dbReference type="ChEBI" id="CHEBI:82949"/>
    </reaction>
    <physiologicalReaction direction="left-to-right" evidence="9">
        <dbReference type="Rhea" id="RHEA:54333"/>
    </physiologicalReaction>
</comment>
<evidence type="ECO:0000256" key="11">
    <source>
        <dbReference type="ARBA" id="ARBA00036890"/>
    </source>
</evidence>
<dbReference type="Proteomes" id="UP000035681">
    <property type="component" value="Unplaced"/>
</dbReference>
<dbReference type="GO" id="GO:0005789">
    <property type="term" value="C:endoplasmic reticulum membrane"/>
    <property type="evidence" value="ECO:0007669"/>
    <property type="project" value="TreeGrafter"/>
</dbReference>
<accession>A0A0K0EKH2</accession>
<dbReference type="STRING" id="6248.A0A0K0EKH2"/>
<dbReference type="GO" id="GO:0004307">
    <property type="term" value="F:ethanolaminephosphotransferase activity"/>
    <property type="evidence" value="ECO:0007669"/>
    <property type="project" value="TreeGrafter"/>
</dbReference>
<evidence type="ECO:0000256" key="1">
    <source>
        <dbReference type="ARBA" id="ARBA00004141"/>
    </source>
</evidence>
<evidence type="ECO:0000256" key="14">
    <source>
        <dbReference type="ARBA" id="ARBA00048570"/>
    </source>
</evidence>
<keyword evidence="3 15" id="KW-0808">Transferase</keyword>
<dbReference type="GO" id="GO:0004142">
    <property type="term" value="F:diacylglycerol cholinephosphotransferase activity"/>
    <property type="evidence" value="ECO:0007669"/>
    <property type="project" value="UniProtKB-EC"/>
</dbReference>
<comment type="catalytic activity">
    <reaction evidence="10">
        <text>1,2-dioctanoyl-sn-glycerol + CDP-choline = 1,2-dioctanoyl-sn-glycero-3-phosphocholine + CMP + H(+)</text>
        <dbReference type="Rhea" id="RHEA:54232"/>
        <dbReference type="ChEBI" id="CHEBI:15378"/>
        <dbReference type="ChEBI" id="CHEBI:58779"/>
        <dbReference type="ChEBI" id="CHEBI:60377"/>
        <dbReference type="ChEBI" id="CHEBI:76979"/>
        <dbReference type="ChEBI" id="CHEBI:78228"/>
    </reaction>
    <physiologicalReaction direction="left-to-right" evidence="10">
        <dbReference type="Rhea" id="RHEA:54233"/>
    </physiologicalReaction>
</comment>
<evidence type="ECO:0000256" key="15">
    <source>
        <dbReference type="RuleBase" id="RU003750"/>
    </source>
</evidence>
<protein>
    <recommendedName>
        <fullName evidence="13">diacylglycerol cholinephosphotransferase</fullName>
        <ecNumber evidence="13">2.7.8.2</ecNumber>
    </recommendedName>
</protein>
<evidence type="ECO:0000256" key="4">
    <source>
        <dbReference type="ARBA" id="ARBA00022692"/>
    </source>
</evidence>
<comment type="subcellular location">
    <subcellularLocation>
        <location evidence="1">Membrane</location>
        <topology evidence="1">Multi-pass membrane protein</topology>
    </subcellularLocation>
</comment>
<keyword evidence="4 16" id="KW-0812">Transmembrane</keyword>
<reference evidence="18" key="1">
    <citation type="submission" date="2015-08" db="UniProtKB">
        <authorList>
            <consortium name="WormBaseParasite"/>
        </authorList>
    </citation>
    <scope>IDENTIFICATION</scope>
</reference>
<evidence type="ECO:0000256" key="10">
    <source>
        <dbReference type="ARBA" id="ARBA00036651"/>
    </source>
</evidence>
<keyword evidence="5 16" id="KW-1133">Transmembrane helix</keyword>
<feature type="transmembrane region" description="Helical" evidence="16">
    <location>
        <begin position="290"/>
        <end position="308"/>
    </location>
</feature>
<evidence type="ECO:0000256" key="13">
    <source>
        <dbReference type="ARBA" id="ARBA00038987"/>
    </source>
</evidence>
<evidence type="ECO:0000256" key="6">
    <source>
        <dbReference type="ARBA" id="ARBA00023136"/>
    </source>
</evidence>
<sequence length="435" mass="49814">MSVKGKNLLKNKKETIIEKVDFFNKFMSIIDETFFKLWKKYLDYDCVLDENELKRLGNHKYNATDSSILDHLIFQKFWNWLVHFLPMSLAPNAITLLGLICNLVTVGILSSYCYKGIEDAPYWSYLLAALGVFLYQTLDALDGKQARRTNSSSPLGELFDHGCDSMTQVFVTLNICYAMQIGTSPSLCFTINVISVILFYGAQWATYCTGVMKFNKFDVTEAQWSVIIILLVSGLFGPEIWKISIFEIQIKYIILFFSLSGCLMQFLNYMNSVFNEGNGKNGSTIAGTSIIFPVIPLLFVCIPFYFIYTRSTSNVYTDHITLLCFCFGAVGAKATNRLIIAHMSKSKLRTFDLIYFAPLAIWLNQYYSNYYDEYTILIYATIYAYTNLLIFCVSVCKQFCSYLNIYCFSLKKYPENIRSKVGTKNTFDGKGKLSR</sequence>
<dbReference type="WBParaSite" id="TCONS_00014213.p1">
    <property type="protein sequence ID" value="TCONS_00014213.p1"/>
    <property type="gene ID" value="XLOC_009423"/>
</dbReference>
<dbReference type="PROSITE" id="PS00379">
    <property type="entry name" value="CDP_ALCOHOL_P_TRANSF"/>
    <property type="match status" value="1"/>
</dbReference>
<comment type="pathway">
    <text evidence="12">Phospholipid metabolism; phosphatidylcholine biosynthesis; phosphatidylcholine from phosphocholine: step 2/2.</text>
</comment>
<dbReference type="InterPro" id="IPR014472">
    <property type="entry name" value="CHOPT"/>
</dbReference>
<dbReference type="InterPro" id="IPR000462">
    <property type="entry name" value="CDP-OH_P_trans"/>
</dbReference>
<proteinExistence type="inferred from homology"/>
<keyword evidence="7" id="KW-0594">Phospholipid biosynthesis</keyword>
<keyword evidence="8" id="KW-1208">Phospholipid metabolism</keyword>
<comment type="similarity">
    <text evidence="2 15">Belongs to the CDP-alcohol phosphatidyltransferase class-I family.</text>
</comment>
<dbReference type="Pfam" id="PF01066">
    <property type="entry name" value="CDP-OH_P_transf"/>
    <property type="match status" value="1"/>
</dbReference>
<evidence type="ECO:0000256" key="12">
    <source>
        <dbReference type="ARBA" id="ARBA00037890"/>
    </source>
</evidence>
<dbReference type="AlphaFoldDB" id="A0A0K0EKH2"/>
<evidence type="ECO:0000256" key="7">
    <source>
        <dbReference type="ARBA" id="ARBA00023209"/>
    </source>
</evidence>
<feature type="transmembrane region" description="Helical" evidence="16">
    <location>
        <begin position="253"/>
        <end position="270"/>
    </location>
</feature>
<dbReference type="GO" id="GO:0005794">
    <property type="term" value="C:Golgi apparatus"/>
    <property type="evidence" value="ECO:0007669"/>
    <property type="project" value="TreeGrafter"/>
</dbReference>
<feature type="transmembrane region" description="Helical" evidence="16">
    <location>
        <begin position="376"/>
        <end position="396"/>
    </location>
</feature>
<evidence type="ECO:0000256" key="16">
    <source>
        <dbReference type="SAM" id="Phobius"/>
    </source>
</evidence>
<dbReference type="EC" id="2.7.8.2" evidence="13"/>
<evidence type="ECO:0000256" key="2">
    <source>
        <dbReference type="ARBA" id="ARBA00010441"/>
    </source>
</evidence>
<evidence type="ECO:0000313" key="18">
    <source>
        <dbReference type="WBParaSite" id="SSTP_0000996600.1"/>
    </source>
</evidence>
<dbReference type="FunFam" id="1.20.120.1760:FF:000002">
    <property type="entry name" value="Choline/ethanolamine phosphotransferase 1"/>
    <property type="match status" value="1"/>
</dbReference>
<organism evidence="18">
    <name type="scientific">Strongyloides stercoralis</name>
    <name type="common">Threadworm</name>
    <dbReference type="NCBI Taxonomy" id="6248"/>
    <lineage>
        <taxon>Eukaryota</taxon>
        <taxon>Metazoa</taxon>
        <taxon>Ecdysozoa</taxon>
        <taxon>Nematoda</taxon>
        <taxon>Chromadorea</taxon>
        <taxon>Rhabditida</taxon>
        <taxon>Tylenchina</taxon>
        <taxon>Panagrolaimomorpha</taxon>
        <taxon>Strongyloidoidea</taxon>
        <taxon>Strongyloididae</taxon>
        <taxon>Strongyloides</taxon>
    </lineage>
</organism>
<dbReference type="InterPro" id="IPR048254">
    <property type="entry name" value="CDP_ALCOHOL_P_TRANSF_CS"/>
</dbReference>
<keyword evidence="7" id="KW-0444">Lipid biosynthesis</keyword>
<feature type="transmembrane region" description="Helical" evidence="16">
    <location>
        <begin position="222"/>
        <end position="241"/>
    </location>
</feature>
<dbReference type="WBParaSite" id="SSTP_0000996600.1">
    <property type="protein sequence ID" value="SSTP_0000996600.1"/>
    <property type="gene ID" value="SSTP_0000996600"/>
</dbReference>
<evidence type="ECO:0000256" key="8">
    <source>
        <dbReference type="ARBA" id="ARBA00023264"/>
    </source>
</evidence>
<dbReference type="GO" id="GO:0006646">
    <property type="term" value="P:phosphatidylethanolamine biosynthetic process"/>
    <property type="evidence" value="ECO:0007669"/>
    <property type="project" value="TreeGrafter"/>
</dbReference>
<feature type="transmembrane region" description="Helical" evidence="16">
    <location>
        <begin position="175"/>
        <end position="202"/>
    </location>
</feature>
<feature type="transmembrane region" description="Helical" evidence="16">
    <location>
        <begin position="89"/>
        <end position="110"/>
    </location>
</feature>
<dbReference type="PANTHER" id="PTHR10414">
    <property type="entry name" value="ETHANOLAMINEPHOSPHOTRANSFERASE"/>
    <property type="match status" value="1"/>
</dbReference>
<keyword evidence="7" id="KW-0443">Lipid metabolism</keyword>
<comment type="catalytic activity">
    <reaction evidence="11">
        <text>1-hexadecanoyl-2-(9Z-octadecenoyl)-sn-glycerol + CDP-choline = 1-hexadecanoyl-2-(9Z-octadecenoyl)-sn-glycero-3-phosphocholine + CMP + H(+)</text>
        <dbReference type="Rhea" id="RHEA:54244"/>
        <dbReference type="ChEBI" id="CHEBI:15378"/>
        <dbReference type="ChEBI" id="CHEBI:58779"/>
        <dbReference type="ChEBI" id="CHEBI:60377"/>
        <dbReference type="ChEBI" id="CHEBI:73001"/>
        <dbReference type="ChEBI" id="CHEBI:75466"/>
    </reaction>
    <physiologicalReaction direction="left-to-right" evidence="11">
        <dbReference type="Rhea" id="RHEA:54245"/>
    </physiologicalReaction>
</comment>
<keyword evidence="17" id="KW-1185">Reference proteome</keyword>
<dbReference type="Gene3D" id="1.20.120.1760">
    <property type="match status" value="1"/>
</dbReference>
<evidence type="ECO:0000256" key="3">
    <source>
        <dbReference type="ARBA" id="ARBA00022679"/>
    </source>
</evidence>
<dbReference type="PIRSF" id="PIRSF015665">
    <property type="entry name" value="CHOPT"/>
    <property type="match status" value="1"/>
</dbReference>
<evidence type="ECO:0000256" key="5">
    <source>
        <dbReference type="ARBA" id="ARBA00022989"/>
    </source>
</evidence>
<evidence type="ECO:0000313" key="17">
    <source>
        <dbReference type="Proteomes" id="UP000035681"/>
    </source>
</evidence>
<feature type="transmembrane region" description="Helical" evidence="16">
    <location>
        <begin position="122"/>
        <end position="141"/>
    </location>
</feature>
<evidence type="ECO:0000256" key="9">
    <source>
        <dbReference type="ARBA" id="ARBA00036100"/>
    </source>
</evidence>
<name>A0A0K0EKH2_STRER</name>
<keyword evidence="6 16" id="KW-0472">Membrane</keyword>